<reference evidence="9" key="1">
    <citation type="journal article" date="2018" name="Nat. Microbiol.">
        <title>Leveraging single-cell genomics to expand the fungal tree of life.</title>
        <authorList>
            <person name="Ahrendt S.R."/>
            <person name="Quandt C.A."/>
            <person name="Ciobanu D."/>
            <person name="Clum A."/>
            <person name="Salamov A."/>
            <person name="Andreopoulos B."/>
            <person name="Cheng J.F."/>
            <person name="Woyke T."/>
            <person name="Pelin A."/>
            <person name="Henrissat B."/>
            <person name="Reynolds N.K."/>
            <person name="Benny G.L."/>
            <person name="Smith M.E."/>
            <person name="James T.Y."/>
            <person name="Grigoriev I.V."/>
        </authorList>
    </citation>
    <scope>NUCLEOTIDE SEQUENCE [LARGE SCALE GENOMIC DNA]</scope>
    <source>
        <strain evidence="9">ATCC 52028</strain>
    </source>
</reference>
<dbReference type="Pfam" id="PF20655">
    <property type="entry name" value="Vps52_C"/>
    <property type="match status" value="2"/>
</dbReference>
<keyword evidence="4" id="KW-0653">Protein transport</keyword>
<evidence type="ECO:0000313" key="8">
    <source>
        <dbReference type="EMBL" id="RKP01571.1"/>
    </source>
</evidence>
<dbReference type="Proteomes" id="UP000274922">
    <property type="component" value="Unassembled WGS sequence"/>
</dbReference>
<dbReference type="GO" id="GO:0006896">
    <property type="term" value="P:Golgi to vacuole transport"/>
    <property type="evidence" value="ECO:0007669"/>
    <property type="project" value="TreeGrafter"/>
</dbReference>
<dbReference type="GO" id="GO:0015031">
    <property type="term" value="P:protein transport"/>
    <property type="evidence" value="ECO:0007669"/>
    <property type="project" value="UniProtKB-KW"/>
</dbReference>
<evidence type="ECO:0000256" key="2">
    <source>
        <dbReference type="ARBA" id="ARBA00008180"/>
    </source>
</evidence>
<dbReference type="GO" id="GO:0005829">
    <property type="term" value="C:cytosol"/>
    <property type="evidence" value="ECO:0007669"/>
    <property type="project" value="GOC"/>
</dbReference>
<feature type="domain" description="Vps52 C-terminal" evidence="7">
    <location>
        <begin position="307"/>
        <end position="377"/>
    </location>
</feature>
<dbReference type="PANTHER" id="PTHR14190">
    <property type="entry name" value="SUPPRESSOR OF ACTIN MUTATIONS 2/VACUOLAR PROTEIN SORTING 52"/>
    <property type="match status" value="1"/>
</dbReference>
<organism evidence="8 9">
    <name type="scientific">Caulochytrium protostelioides</name>
    <dbReference type="NCBI Taxonomy" id="1555241"/>
    <lineage>
        <taxon>Eukaryota</taxon>
        <taxon>Fungi</taxon>
        <taxon>Fungi incertae sedis</taxon>
        <taxon>Chytridiomycota</taxon>
        <taxon>Chytridiomycota incertae sedis</taxon>
        <taxon>Chytridiomycetes</taxon>
        <taxon>Caulochytriales</taxon>
        <taxon>Caulochytriaceae</taxon>
        <taxon>Caulochytrium</taxon>
    </lineage>
</organism>
<accession>A0A4P9X995</accession>
<dbReference type="GO" id="GO:0032456">
    <property type="term" value="P:endocytic recycling"/>
    <property type="evidence" value="ECO:0007669"/>
    <property type="project" value="TreeGrafter"/>
</dbReference>
<evidence type="ECO:0000256" key="5">
    <source>
        <dbReference type="ARBA" id="ARBA00023034"/>
    </source>
</evidence>
<dbReference type="PANTHER" id="PTHR14190:SF7">
    <property type="entry name" value="VACUOLAR PROTEIN SORTING-ASSOCIATED PROTEIN 52 HOMOLOG"/>
    <property type="match status" value="1"/>
</dbReference>
<evidence type="ECO:0008006" key="10">
    <source>
        <dbReference type="Google" id="ProtNLM"/>
    </source>
</evidence>
<dbReference type="InterPro" id="IPR007258">
    <property type="entry name" value="Vps52"/>
</dbReference>
<dbReference type="GO" id="GO:0042147">
    <property type="term" value="P:retrograde transport, endosome to Golgi"/>
    <property type="evidence" value="ECO:0007669"/>
    <property type="project" value="TreeGrafter"/>
</dbReference>
<protein>
    <recommendedName>
        <fullName evidence="10">Vps52-domain-containing protein</fullName>
    </recommendedName>
</protein>
<keyword evidence="9" id="KW-1185">Reference proteome</keyword>
<feature type="domain" description="Vps52 coiled-coil" evidence="6">
    <location>
        <begin position="55"/>
        <end position="222"/>
    </location>
</feature>
<feature type="domain" description="Vps52 C-terminal" evidence="7">
    <location>
        <begin position="408"/>
        <end position="596"/>
    </location>
</feature>
<dbReference type="STRING" id="1555241.A0A4P9X995"/>
<dbReference type="AlphaFoldDB" id="A0A4P9X995"/>
<evidence type="ECO:0000256" key="3">
    <source>
        <dbReference type="ARBA" id="ARBA00022448"/>
    </source>
</evidence>
<evidence type="ECO:0000256" key="4">
    <source>
        <dbReference type="ARBA" id="ARBA00022927"/>
    </source>
</evidence>
<dbReference type="InterPro" id="IPR048361">
    <property type="entry name" value="Vps52_C"/>
</dbReference>
<evidence type="ECO:0000259" key="7">
    <source>
        <dbReference type="Pfam" id="PF20655"/>
    </source>
</evidence>
<keyword evidence="5" id="KW-0333">Golgi apparatus</keyword>
<dbReference type="EMBL" id="ML014168">
    <property type="protein sequence ID" value="RKP01571.1"/>
    <property type="molecule type" value="Genomic_DNA"/>
</dbReference>
<evidence type="ECO:0000256" key="1">
    <source>
        <dbReference type="ARBA" id="ARBA00004601"/>
    </source>
</evidence>
<dbReference type="GO" id="GO:0019905">
    <property type="term" value="F:syntaxin binding"/>
    <property type="evidence" value="ECO:0007669"/>
    <property type="project" value="TreeGrafter"/>
</dbReference>
<name>A0A4P9X995_9FUNG</name>
<comment type="similarity">
    <text evidence="2">Belongs to the VPS52 family.</text>
</comment>
<evidence type="ECO:0000313" key="9">
    <source>
        <dbReference type="Proteomes" id="UP000274922"/>
    </source>
</evidence>
<evidence type="ECO:0000259" key="6">
    <source>
        <dbReference type="Pfam" id="PF04129"/>
    </source>
</evidence>
<dbReference type="GO" id="GO:0000938">
    <property type="term" value="C:GARP complex"/>
    <property type="evidence" value="ECO:0007669"/>
    <property type="project" value="TreeGrafter"/>
</dbReference>
<dbReference type="OrthoDB" id="19482at2759"/>
<gene>
    <name evidence="8" type="ORF">CXG81DRAFT_11845</name>
</gene>
<keyword evidence="3" id="KW-0813">Transport</keyword>
<dbReference type="InterPro" id="IPR048319">
    <property type="entry name" value="Vps52_CC"/>
</dbReference>
<dbReference type="Pfam" id="PF04129">
    <property type="entry name" value="Vps52_CC"/>
    <property type="match status" value="1"/>
</dbReference>
<comment type="subcellular location">
    <subcellularLocation>
        <location evidence="1">Golgi apparatus</location>
        <location evidence="1">trans-Golgi network</location>
    </subcellularLocation>
</comment>
<proteinExistence type="inferred from homology"/>
<sequence length="716" mass="80051">MAEVGTRIQAFEGDELIRDAIAHGIDLRDRARDVGHDLVDAEYTYAERQAAQTMQLVQLHATVEESAALLVTMEKLLGQFVDDLGAITGEITMLQAQSAQLSVQFTNRVRIEAELRRIIRMGLVTRDAVHRICDGDINEAYVAQVNELSEQIRSIEQQTRAGMPVKAFASAKPELDRLKARAAEKIRDFLLKKVESLRAPGTNIAIIQQSVLIKYRELYAFIAERDPDVAAEVRLTYVHTVGSYYQACFERYLRFLNKMGAPAGHGHAPAGDRQDWALANLDDGGSAARKSGAAATPAATPAVTPARHFAVGDRARVLKRSLHDGAGLLIPRLTEQARQQGKLVHPEQIFASLNQLVMDNACSEYVFTTAFFTSTHKAQKAGGAGAGAVGRGGGVRKGGATQDFWLFVWNDIYDGTVKLVLAYLKQLVESTWDAITILLCIRLNAQNVRIMQRRRIPCLENYHNAVNMLLWPRFQAIMDLHLESLRKANPTALIASKATTGHVLVRRFAELTFAIHALNEEADEAMLTNGASRLRNEVESLLFKMSGEFADRRQRLMFLINNYDTITTVYRESVAATVERERAYFETVLENKMAEYVEEELKPPFAPLQRFVNEAELMDDASLQRHPAAAFDGVAQHFNAQWKAGLAGVHANVMRGFPNLACASRILHAVLVRLIMYHEKFLELWAKRFGKERRAEQPIGIQSVMVEVRRIKSSFN</sequence>